<comment type="caution">
    <text evidence="11">The sequence shown here is derived from an EMBL/GenBank/DDBJ whole genome shotgun (WGS) entry which is preliminary data.</text>
</comment>
<evidence type="ECO:0000313" key="12">
    <source>
        <dbReference type="Proteomes" id="UP000812966"/>
    </source>
</evidence>
<dbReference type="GO" id="GO:0000329">
    <property type="term" value="C:fungal-type vacuole membrane"/>
    <property type="evidence" value="ECO:0007669"/>
    <property type="project" value="TreeGrafter"/>
</dbReference>
<dbReference type="InterPro" id="IPR002490">
    <property type="entry name" value="V-ATPase_116kDa_su"/>
</dbReference>
<dbReference type="Pfam" id="PF01496">
    <property type="entry name" value="V_ATPase_I"/>
    <property type="match status" value="1"/>
</dbReference>
<accession>A0A8K0JLM9</accession>
<name>A0A8K0JLM9_9TREE</name>
<feature type="transmembrane region" description="Helical" evidence="9">
    <location>
        <begin position="554"/>
        <end position="573"/>
    </location>
</feature>
<dbReference type="InterPro" id="IPR026028">
    <property type="entry name" value="V-type_ATPase_116kDa_su_euka"/>
</dbReference>
<comment type="function">
    <text evidence="9">Essential component of the vacuolar proton pump (V-ATPase), a multimeric enzyme that catalyzes the translocation of protons across the membranes. Required for assembly and activity of the V-ATPase.</text>
</comment>
<dbReference type="GO" id="GO:0051117">
    <property type="term" value="F:ATPase binding"/>
    <property type="evidence" value="ECO:0007669"/>
    <property type="project" value="TreeGrafter"/>
</dbReference>
<dbReference type="GO" id="GO:0000220">
    <property type="term" value="C:vacuolar proton-transporting V-type ATPase, V0 domain"/>
    <property type="evidence" value="ECO:0007669"/>
    <property type="project" value="InterPro"/>
</dbReference>
<evidence type="ECO:0000256" key="1">
    <source>
        <dbReference type="ARBA" id="ARBA00004141"/>
    </source>
</evidence>
<keyword evidence="4 9" id="KW-0812">Transmembrane</keyword>
<feature type="region of interest" description="Disordered" evidence="10">
    <location>
        <begin position="683"/>
        <end position="715"/>
    </location>
</feature>
<feature type="compositionally biased region" description="Gly residues" evidence="10">
    <location>
        <begin position="683"/>
        <end position="692"/>
    </location>
</feature>
<protein>
    <recommendedName>
        <fullName evidence="9">V-type proton ATPase subunit a</fullName>
    </recommendedName>
</protein>
<feature type="transmembrane region" description="Helical" evidence="9">
    <location>
        <begin position="423"/>
        <end position="454"/>
    </location>
</feature>
<keyword evidence="3 9" id="KW-0813">Transport</keyword>
<keyword evidence="12" id="KW-1185">Reference proteome</keyword>
<gene>
    <name evidence="11" type="ORF">FFLO_03163</name>
</gene>
<evidence type="ECO:0000256" key="9">
    <source>
        <dbReference type="RuleBase" id="RU361189"/>
    </source>
</evidence>
<keyword evidence="8 9" id="KW-0472">Membrane</keyword>
<evidence type="ECO:0000256" key="10">
    <source>
        <dbReference type="SAM" id="MobiDB-lite"/>
    </source>
</evidence>
<comment type="similarity">
    <text evidence="2 9">Belongs to the V-ATPase 116 kDa subunit family.</text>
</comment>
<organism evidence="11 12">
    <name type="scientific">Filobasidium floriforme</name>
    <dbReference type="NCBI Taxonomy" id="5210"/>
    <lineage>
        <taxon>Eukaryota</taxon>
        <taxon>Fungi</taxon>
        <taxon>Dikarya</taxon>
        <taxon>Basidiomycota</taxon>
        <taxon>Agaricomycotina</taxon>
        <taxon>Tremellomycetes</taxon>
        <taxon>Filobasidiales</taxon>
        <taxon>Filobasidiaceae</taxon>
        <taxon>Filobasidium</taxon>
    </lineage>
</organism>
<evidence type="ECO:0000256" key="3">
    <source>
        <dbReference type="ARBA" id="ARBA00022448"/>
    </source>
</evidence>
<keyword evidence="7 9" id="KW-0406">Ion transport</keyword>
<feature type="transmembrane region" description="Helical" evidence="9">
    <location>
        <begin position="585"/>
        <end position="605"/>
    </location>
</feature>
<dbReference type="PANTHER" id="PTHR11629:SF63">
    <property type="entry name" value="V-TYPE PROTON ATPASE SUBUNIT A"/>
    <property type="match status" value="1"/>
</dbReference>
<dbReference type="GO" id="GO:0007035">
    <property type="term" value="P:vacuolar acidification"/>
    <property type="evidence" value="ECO:0007669"/>
    <property type="project" value="TreeGrafter"/>
</dbReference>
<evidence type="ECO:0000256" key="4">
    <source>
        <dbReference type="ARBA" id="ARBA00022692"/>
    </source>
</evidence>
<feature type="transmembrane region" description="Helical" evidence="9">
    <location>
        <begin position="474"/>
        <end position="493"/>
    </location>
</feature>
<dbReference type="PIRSF" id="PIRSF001293">
    <property type="entry name" value="ATP6V0A1"/>
    <property type="match status" value="1"/>
</dbReference>
<reference evidence="11" key="1">
    <citation type="submission" date="2020-04" db="EMBL/GenBank/DDBJ databases">
        <title>Analysis of mating type loci in Filobasidium floriforme.</title>
        <authorList>
            <person name="Nowrousian M."/>
        </authorList>
    </citation>
    <scope>NUCLEOTIDE SEQUENCE</scope>
    <source>
        <strain evidence="11">CBS 6242</strain>
    </source>
</reference>
<sequence>MSYPSLFRSEELSKIQLFIPRECAHDTIYELGETGNVHLLDLNGEVNAFQRSFVGEIRRLDEMERRCRLFHTQITESSPPIGLTPLSAIPPFTSVGPRAAQAFDELDDKLTEHETRLNQINSSFEVLGRRQRELEEARCVLRETAGFFDQNNNNGRGRGGVEIRSSFDDNGDGSAPLLENAAEYGTLPGESGFNGVDLEFVAGTIERSRMPIFERVLWRVLRGNLYMNYSEIEEPFVDPTNGKETYKDVFIIFAHGSELLAKIRKVAESMGGTLYPIDSDPDKRNDAMREVTSRLEDINSVLFQTGQTRRVELGKIAEQLYSWKDAVAKEKTIYQTMNLLSYDAKKKTLVAEGWCPTRDITGIQQALRRATETAGTAVPPILSELQTHQTPPTFHRTTPFTEGFQTIIDSYGIATYQEVNPGIFAVITFPFLFAVMFGDIGHGFLATLAGVVMVMYERKLAKAGLGEIFETFFFGRYIILLMGLFSMYTGLMYNDIFSKSLHIWTSGWEWPEGKNGTVEAVATGGTYLFGLDPAWHGADNSLVFSNSYKMKMSIILGVIHMTFAICLQVPNHLKFKKPLNIYAEFIPQILFMQSIFGYLVVCIVYKWSIDWSQSATAPPGLLNMLIYMFLSPGTVDPSTQLYAGQSFVQVCLLLLALVCVPWMLCLKPYMLWREHQKIKGQGYQGIGSGSNGDDGEPRLSTTQEMQDEEDGNGHAVAEAEEDEHPFEMGDVIIHQVIHTIEFCLGCISNTASYLRLWALSLAHAQLSEVLYNMTLERAFGSTGIFGVVFTVIMFGMWFILTLAILCVMEGLSAFLHALRLHWVEANGKHYMAGGYAFTPLSFAAIEAEVEE</sequence>
<keyword evidence="5 9" id="KW-0375">Hydrogen ion transport</keyword>
<keyword evidence="6 9" id="KW-1133">Transmembrane helix</keyword>
<dbReference type="GO" id="GO:0046961">
    <property type="term" value="F:proton-transporting ATPase activity, rotational mechanism"/>
    <property type="evidence" value="ECO:0007669"/>
    <property type="project" value="InterPro"/>
</dbReference>
<dbReference type="PANTHER" id="PTHR11629">
    <property type="entry name" value="VACUOLAR PROTON ATPASES"/>
    <property type="match status" value="1"/>
</dbReference>
<dbReference type="Proteomes" id="UP000812966">
    <property type="component" value="Unassembled WGS sequence"/>
</dbReference>
<evidence type="ECO:0000256" key="6">
    <source>
        <dbReference type="ARBA" id="ARBA00022989"/>
    </source>
</evidence>
<feature type="transmembrane region" description="Helical" evidence="9">
    <location>
        <begin position="647"/>
        <end position="666"/>
    </location>
</feature>
<dbReference type="AlphaFoldDB" id="A0A8K0JLM9"/>
<evidence type="ECO:0000256" key="7">
    <source>
        <dbReference type="ARBA" id="ARBA00023065"/>
    </source>
</evidence>
<feature type="transmembrane region" description="Helical" evidence="9">
    <location>
        <begin position="783"/>
        <end position="805"/>
    </location>
</feature>
<dbReference type="EMBL" id="JABELV010000056">
    <property type="protein sequence ID" value="KAG7548958.1"/>
    <property type="molecule type" value="Genomic_DNA"/>
</dbReference>
<evidence type="ECO:0000256" key="2">
    <source>
        <dbReference type="ARBA" id="ARBA00009904"/>
    </source>
</evidence>
<evidence type="ECO:0000313" key="11">
    <source>
        <dbReference type="EMBL" id="KAG7548958.1"/>
    </source>
</evidence>
<evidence type="ECO:0000256" key="8">
    <source>
        <dbReference type="ARBA" id="ARBA00023136"/>
    </source>
</evidence>
<comment type="subcellular location">
    <subcellularLocation>
        <location evidence="1">Membrane</location>
        <topology evidence="1">Multi-pass membrane protein</topology>
    </subcellularLocation>
</comment>
<evidence type="ECO:0000256" key="5">
    <source>
        <dbReference type="ARBA" id="ARBA00022781"/>
    </source>
</evidence>
<proteinExistence type="inferred from homology"/>